<dbReference type="FunCoup" id="A0A0C2ZN51">
    <property type="interactions" value="211"/>
</dbReference>
<proteinExistence type="predicted"/>
<evidence type="ECO:0000256" key="4">
    <source>
        <dbReference type="PIRSR" id="PIRSR000894-2"/>
    </source>
</evidence>
<evidence type="ECO:0000313" key="5">
    <source>
        <dbReference type="EMBL" id="KIM63013.1"/>
    </source>
</evidence>
<dbReference type="OrthoDB" id="6509975at2759"/>
<keyword evidence="1" id="KW-0378">Hydrolase</keyword>
<accession>A0A0C2ZN51</accession>
<dbReference type="Gene3D" id="3.40.50.1240">
    <property type="entry name" value="Phosphoglycerate mutase-like"/>
    <property type="match status" value="1"/>
</dbReference>
<dbReference type="InterPro" id="IPR033379">
    <property type="entry name" value="Acid_Pase_AS"/>
</dbReference>
<dbReference type="PANTHER" id="PTHR20963">
    <property type="entry name" value="MULTIPLE INOSITOL POLYPHOSPHATE PHOSPHATASE-RELATED"/>
    <property type="match status" value="1"/>
</dbReference>
<dbReference type="InterPro" id="IPR016274">
    <property type="entry name" value="Histidine_acid_Pase_euk"/>
</dbReference>
<keyword evidence="4" id="KW-1015">Disulfide bond</keyword>
<feature type="disulfide bond" evidence="4">
    <location>
        <begin position="388"/>
        <end position="400"/>
    </location>
</feature>
<feature type="active site" description="Nucleophile" evidence="3">
    <location>
        <position position="74"/>
    </location>
</feature>
<evidence type="ECO:0000256" key="1">
    <source>
        <dbReference type="ARBA" id="ARBA00022801"/>
    </source>
</evidence>
<reference evidence="5 6" key="1">
    <citation type="submission" date="2014-04" db="EMBL/GenBank/DDBJ databases">
        <authorList>
            <consortium name="DOE Joint Genome Institute"/>
            <person name="Kuo A."/>
            <person name="Kohler A."/>
            <person name="Nagy L.G."/>
            <person name="Floudas D."/>
            <person name="Copeland A."/>
            <person name="Barry K.W."/>
            <person name="Cichocki N."/>
            <person name="Veneault-Fourrey C."/>
            <person name="LaButti K."/>
            <person name="Lindquist E.A."/>
            <person name="Lipzen A."/>
            <person name="Lundell T."/>
            <person name="Morin E."/>
            <person name="Murat C."/>
            <person name="Sun H."/>
            <person name="Tunlid A."/>
            <person name="Henrissat B."/>
            <person name="Grigoriev I.V."/>
            <person name="Hibbett D.S."/>
            <person name="Martin F."/>
            <person name="Nordberg H.P."/>
            <person name="Cantor M.N."/>
            <person name="Hua S.X."/>
        </authorList>
    </citation>
    <scope>NUCLEOTIDE SEQUENCE [LARGE SCALE GENOMIC DNA]</scope>
    <source>
        <strain evidence="5 6">Foug A</strain>
    </source>
</reference>
<gene>
    <name evidence="5" type="ORF">SCLCIDRAFT_1214557</name>
</gene>
<dbReference type="InterPro" id="IPR029033">
    <property type="entry name" value="His_PPase_superfam"/>
</dbReference>
<dbReference type="InParanoid" id="A0A0C2ZN51"/>
<dbReference type="SUPFAM" id="SSF53254">
    <property type="entry name" value="Phosphoglycerate mutase-like"/>
    <property type="match status" value="1"/>
</dbReference>
<keyword evidence="6" id="KW-1185">Reference proteome</keyword>
<dbReference type="HOGENOM" id="CLU_020880_3_2_1"/>
<dbReference type="STRING" id="1036808.A0A0C2ZN51"/>
<feature type="disulfide bond" evidence="4">
    <location>
        <begin position="239"/>
        <end position="252"/>
    </location>
</feature>
<evidence type="ECO:0000313" key="6">
    <source>
        <dbReference type="Proteomes" id="UP000053989"/>
    </source>
</evidence>
<dbReference type="Pfam" id="PF00328">
    <property type="entry name" value="His_Phos_2"/>
    <property type="match status" value="1"/>
</dbReference>
<dbReference type="GO" id="GO:0003993">
    <property type="term" value="F:acid phosphatase activity"/>
    <property type="evidence" value="ECO:0007669"/>
    <property type="project" value="TreeGrafter"/>
</dbReference>
<feature type="disulfide bond" evidence="4">
    <location>
        <begin position="63"/>
        <end position="365"/>
    </location>
</feature>
<dbReference type="Proteomes" id="UP000053989">
    <property type="component" value="Unassembled WGS sequence"/>
</dbReference>
<dbReference type="InterPro" id="IPR000560">
    <property type="entry name" value="His_Pase_clade-2"/>
</dbReference>
<dbReference type="EMBL" id="KN822038">
    <property type="protein sequence ID" value="KIM63013.1"/>
    <property type="molecule type" value="Genomic_DNA"/>
</dbReference>
<name>A0A0C2ZN51_9AGAM</name>
<organism evidence="5 6">
    <name type="scientific">Scleroderma citrinum Foug A</name>
    <dbReference type="NCBI Taxonomy" id="1036808"/>
    <lineage>
        <taxon>Eukaryota</taxon>
        <taxon>Fungi</taxon>
        <taxon>Dikarya</taxon>
        <taxon>Basidiomycota</taxon>
        <taxon>Agaricomycotina</taxon>
        <taxon>Agaricomycetes</taxon>
        <taxon>Agaricomycetidae</taxon>
        <taxon>Boletales</taxon>
        <taxon>Sclerodermatineae</taxon>
        <taxon>Sclerodermataceae</taxon>
        <taxon>Scleroderma</taxon>
    </lineage>
</organism>
<dbReference type="PANTHER" id="PTHR20963:SF42">
    <property type="entry name" value="PHOSPHOGLYCERATE MUTASE-LIKE PROTEIN"/>
    <property type="match status" value="1"/>
</dbReference>
<reference evidence="6" key="2">
    <citation type="submission" date="2015-01" db="EMBL/GenBank/DDBJ databases">
        <title>Evolutionary Origins and Diversification of the Mycorrhizal Mutualists.</title>
        <authorList>
            <consortium name="DOE Joint Genome Institute"/>
            <consortium name="Mycorrhizal Genomics Consortium"/>
            <person name="Kohler A."/>
            <person name="Kuo A."/>
            <person name="Nagy L.G."/>
            <person name="Floudas D."/>
            <person name="Copeland A."/>
            <person name="Barry K.W."/>
            <person name="Cichocki N."/>
            <person name="Veneault-Fourrey C."/>
            <person name="LaButti K."/>
            <person name="Lindquist E.A."/>
            <person name="Lipzen A."/>
            <person name="Lundell T."/>
            <person name="Morin E."/>
            <person name="Murat C."/>
            <person name="Riley R."/>
            <person name="Ohm R."/>
            <person name="Sun H."/>
            <person name="Tunlid A."/>
            <person name="Henrissat B."/>
            <person name="Grigoriev I.V."/>
            <person name="Hibbett D.S."/>
            <person name="Martin F."/>
        </authorList>
    </citation>
    <scope>NUCLEOTIDE SEQUENCE [LARGE SCALE GENOMIC DNA]</scope>
    <source>
        <strain evidence="6">Foug A</strain>
    </source>
</reference>
<evidence type="ECO:0000256" key="2">
    <source>
        <dbReference type="ARBA" id="ARBA00023180"/>
    </source>
</evidence>
<dbReference type="AlphaFoldDB" id="A0A0C2ZN51"/>
<sequence length="428" mass="48347">MYIPAAINLLQVSLSSLTGLFGPPHEADLESLNPHFRQRFATLTPYHDRLHVPGVWSDLPSDCAVDQVMLLHRHGSRGPAGEQSYIEKLVQTLDNATLPPHLPRNLQFLKHGYKYDLVPEALTIIGREQLFDHGVEFTLQYPTLSTDILLSSTVQRVVDSAHYFGLGYGKSTKIMTVDQLHLPVNWILPWDSCPNFKPDIMKVVGEWTKKYIPPITKRLNHLPGVCLSDDDVQGALLACPYDLAARDKSPWCGVFLPHELKGLEYQYDLMMDVLSGHISKGDTGPLLGSVYVNKLIERFTNTTGDAKELYLEFGHDTSILIAMAAMNLNKDKIPLTPDHIRFPRKFRTSDQTPFAARMVWERFSCTKSFEGPQIRLLLNSATYPLTMCQKSLRDRIFGTCSLDEFVKANSYSTSIHFHDKTWNASCVV</sequence>
<dbReference type="CDD" id="cd07061">
    <property type="entry name" value="HP_HAP_like"/>
    <property type="match status" value="1"/>
</dbReference>
<feature type="active site" description="Proton donor" evidence="3">
    <location>
        <position position="316"/>
    </location>
</feature>
<dbReference type="PROSITE" id="PS00616">
    <property type="entry name" value="HIS_ACID_PHOSPHAT_1"/>
    <property type="match status" value="1"/>
</dbReference>
<evidence type="ECO:0008006" key="7">
    <source>
        <dbReference type="Google" id="ProtNLM"/>
    </source>
</evidence>
<evidence type="ECO:0000256" key="3">
    <source>
        <dbReference type="PIRSR" id="PIRSR000894-1"/>
    </source>
</evidence>
<dbReference type="PIRSF" id="PIRSF000894">
    <property type="entry name" value="Acid_phosphatase"/>
    <property type="match status" value="1"/>
</dbReference>
<protein>
    <recommendedName>
        <fullName evidence="7">3-phytase</fullName>
    </recommendedName>
</protein>
<keyword evidence="2" id="KW-0325">Glycoprotein</keyword>